<dbReference type="EMBL" id="CAJNDS010001002">
    <property type="protein sequence ID" value="CAE7243669.1"/>
    <property type="molecule type" value="Genomic_DNA"/>
</dbReference>
<evidence type="ECO:0000313" key="3">
    <source>
        <dbReference type="EMBL" id="CAE7243669.1"/>
    </source>
</evidence>
<protein>
    <recommendedName>
        <fullName evidence="2">DRBM domain-containing protein</fullName>
    </recommendedName>
</protein>
<reference evidence="3" key="1">
    <citation type="submission" date="2021-02" db="EMBL/GenBank/DDBJ databases">
        <authorList>
            <person name="Dougan E. K."/>
            <person name="Rhodes N."/>
            <person name="Thang M."/>
            <person name="Chan C."/>
        </authorList>
    </citation>
    <scope>NUCLEOTIDE SEQUENCE</scope>
</reference>
<gene>
    <name evidence="3" type="ORF">SNAT2548_LOCUS11321</name>
</gene>
<evidence type="ECO:0000313" key="4">
    <source>
        <dbReference type="Proteomes" id="UP000604046"/>
    </source>
</evidence>
<keyword evidence="4" id="KW-1185">Reference proteome</keyword>
<dbReference type="OrthoDB" id="10554741at2759"/>
<sequence>MAESFHIPGDLDDRLNVVKQQIMELYVLNKKFKQNFEQLSGAILHAQRNQLLDKEEILRLEELNRVANAAKHEGLGIDDPAGNDELGEDRDVVPVGDSVGELSQRYAKLLGRDPVKADLCFRYKPRPGNMGNFIAIACLQSLDPPVEFVGEPSRLKQGAKQSAAVKALEYLEAQGDNIRITQGERSLQRKRCWINVELSQNGLVADSPGEASECSAVDPGVVRNSSNAKGALLEFLTKEIRRPLEEEEVEWLSNYQDGAFLVTLVLDVEGWAVGSFVSSPFARKRDAEQDAAKLALAQLMNTRTRRPRALPTTLRLPADITVGTLLERYVPETIDRNICEVTWAGSVVDDPVPLGSLASDPLSLVLQERQAW</sequence>
<dbReference type="GO" id="GO:0003723">
    <property type="term" value="F:RNA binding"/>
    <property type="evidence" value="ECO:0007669"/>
    <property type="project" value="UniProtKB-UniRule"/>
</dbReference>
<dbReference type="InterPro" id="IPR014720">
    <property type="entry name" value="dsRBD_dom"/>
</dbReference>
<dbReference type="Gene3D" id="3.30.160.20">
    <property type="match status" value="1"/>
</dbReference>
<keyword evidence="1" id="KW-0694">RNA-binding</keyword>
<proteinExistence type="predicted"/>
<dbReference type="SUPFAM" id="SSF54768">
    <property type="entry name" value="dsRNA-binding domain-like"/>
    <property type="match status" value="1"/>
</dbReference>
<feature type="domain" description="DRBM" evidence="2">
    <location>
        <begin position="227"/>
        <end position="301"/>
    </location>
</feature>
<dbReference type="Proteomes" id="UP000604046">
    <property type="component" value="Unassembled WGS sequence"/>
</dbReference>
<accession>A0A812LMK6</accession>
<comment type="caution">
    <text evidence="3">The sequence shown here is derived from an EMBL/GenBank/DDBJ whole genome shotgun (WGS) entry which is preliminary data.</text>
</comment>
<dbReference type="AlphaFoldDB" id="A0A812LMK6"/>
<evidence type="ECO:0000259" key="2">
    <source>
        <dbReference type="PROSITE" id="PS50137"/>
    </source>
</evidence>
<dbReference type="PROSITE" id="PS50137">
    <property type="entry name" value="DS_RBD"/>
    <property type="match status" value="1"/>
</dbReference>
<evidence type="ECO:0000256" key="1">
    <source>
        <dbReference type="PROSITE-ProRule" id="PRU00266"/>
    </source>
</evidence>
<organism evidence="3 4">
    <name type="scientific">Symbiodinium natans</name>
    <dbReference type="NCBI Taxonomy" id="878477"/>
    <lineage>
        <taxon>Eukaryota</taxon>
        <taxon>Sar</taxon>
        <taxon>Alveolata</taxon>
        <taxon>Dinophyceae</taxon>
        <taxon>Suessiales</taxon>
        <taxon>Symbiodiniaceae</taxon>
        <taxon>Symbiodinium</taxon>
    </lineage>
</organism>
<name>A0A812LMK6_9DINO</name>